<evidence type="ECO:0000259" key="3">
    <source>
        <dbReference type="PROSITE" id="PS50048"/>
    </source>
</evidence>
<dbReference type="Gene3D" id="4.10.240.10">
    <property type="entry name" value="Zn(2)-C6 fungal-type DNA-binding domain"/>
    <property type="match status" value="1"/>
</dbReference>
<gene>
    <name evidence="4" type="ORF">B0J15DRAFT_528430</name>
</gene>
<sequence length="622" mass="69488">MAMNYRPIKPAPPMDGSHRVDKSTRSAPKRPPTTKTACWGCRKRKAKCDGQRPACANCIKSTRECVYDTNIRDSNTRALQLANQELREQLDASNLLLRQLASGAPEVRGPILEFLAGNKQPQEIIRALRIDHSLGLRPKSSERRQDKIVYRLLGSQTPDSASHYTMGSDKDYVPLSLPTPANSVTDSTALPAFGQSSWRPIRTDSSGTPVSNTLDNSPMLLQGPSSLEAVASSFTSRNAITVKPYLQSPVLIPEASRIKRESLLFVFPLFNRLDYLLGAPTDDHDTSPDLLRDTDQTVRCYSSTGAYRGAPSLNLPNSHSSYSSPIFDQLASLGESRVPVQTGQSLAAFLRIHSNYGNSFGNLPLSSSIRANNYPPDVQDAQLRNFTVPIWAVTTLNTLPDPGGLREAFTSVYNEATRLLQEGATLDEVVGTHPEIAALFDQDVFDKSTILSKWAAQMVHSVKLKGYDFTCFASMYVFWYLMRWMISPTPETYAAMPEWIRPTPNQLFTPHINMVDFAIWPAFRELVVQLPSMQEHMEWLIDLSNSIQCEWPYELDQALYKDETTGSIDLVDLAKQHVWTLGCWSVGPTFRSYLLNADNYVNIRVEDLEVGSSAYTELGREM</sequence>
<keyword evidence="1" id="KW-0539">Nucleus</keyword>
<dbReference type="OrthoDB" id="2985014at2759"/>
<keyword evidence="5" id="KW-1185">Reference proteome</keyword>
<feature type="region of interest" description="Disordered" evidence="2">
    <location>
        <begin position="1"/>
        <end position="36"/>
    </location>
</feature>
<dbReference type="InterPro" id="IPR001138">
    <property type="entry name" value="Zn2Cys6_DnaBD"/>
</dbReference>
<feature type="domain" description="Zn(2)-C6 fungal-type" evidence="3">
    <location>
        <begin position="37"/>
        <end position="67"/>
    </location>
</feature>
<evidence type="ECO:0000256" key="1">
    <source>
        <dbReference type="ARBA" id="ARBA00023242"/>
    </source>
</evidence>
<dbReference type="PANTHER" id="PTHR37012">
    <property type="entry name" value="B-ZIP TRANSCRIPTION FACTOR (EUROFUNG)-RELATED"/>
    <property type="match status" value="1"/>
</dbReference>
<name>A0A9P9GSE2_FUSSL</name>
<accession>A0A9P9GSE2</accession>
<dbReference type="PROSITE" id="PS50048">
    <property type="entry name" value="ZN2_CY6_FUNGAL_2"/>
    <property type="match status" value="1"/>
</dbReference>
<dbReference type="SMART" id="SM00066">
    <property type="entry name" value="GAL4"/>
    <property type="match status" value="1"/>
</dbReference>
<dbReference type="Pfam" id="PF11905">
    <property type="entry name" value="DUF3425"/>
    <property type="match status" value="1"/>
</dbReference>
<organism evidence="4 5">
    <name type="scientific">Fusarium solani</name>
    <name type="common">Filamentous fungus</name>
    <dbReference type="NCBI Taxonomy" id="169388"/>
    <lineage>
        <taxon>Eukaryota</taxon>
        <taxon>Fungi</taxon>
        <taxon>Dikarya</taxon>
        <taxon>Ascomycota</taxon>
        <taxon>Pezizomycotina</taxon>
        <taxon>Sordariomycetes</taxon>
        <taxon>Hypocreomycetidae</taxon>
        <taxon>Hypocreales</taxon>
        <taxon>Nectriaceae</taxon>
        <taxon>Fusarium</taxon>
        <taxon>Fusarium solani species complex</taxon>
    </lineage>
</organism>
<dbReference type="Pfam" id="PF00172">
    <property type="entry name" value="Zn_clus"/>
    <property type="match status" value="1"/>
</dbReference>
<evidence type="ECO:0000256" key="2">
    <source>
        <dbReference type="SAM" id="MobiDB-lite"/>
    </source>
</evidence>
<dbReference type="GO" id="GO:0000981">
    <property type="term" value="F:DNA-binding transcription factor activity, RNA polymerase II-specific"/>
    <property type="evidence" value="ECO:0007669"/>
    <property type="project" value="InterPro"/>
</dbReference>
<protein>
    <recommendedName>
        <fullName evidence="3">Zn(2)-C6 fungal-type domain-containing protein</fullName>
    </recommendedName>
</protein>
<reference evidence="4" key="1">
    <citation type="journal article" date="2021" name="Nat. Commun.">
        <title>Genetic determinants of endophytism in the Arabidopsis root mycobiome.</title>
        <authorList>
            <person name="Mesny F."/>
            <person name="Miyauchi S."/>
            <person name="Thiergart T."/>
            <person name="Pickel B."/>
            <person name="Atanasova L."/>
            <person name="Karlsson M."/>
            <person name="Huettel B."/>
            <person name="Barry K.W."/>
            <person name="Haridas S."/>
            <person name="Chen C."/>
            <person name="Bauer D."/>
            <person name="Andreopoulos W."/>
            <person name="Pangilinan J."/>
            <person name="LaButti K."/>
            <person name="Riley R."/>
            <person name="Lipzen A."/>
            <person name="Clum A."/>
            <person name="Drula E."/>
            <person name="Henrissat B."/>
            <person name="Kohler A."/>
            <person name="Grigoriev I.V."/>
            <person name="Martin F.M."/>
            <person name="Hacquard S."/>
        </authorList>
    </citation>
    <scope>NUCLEOTIDE SEQUENCE</scope>
    <source>
        <strain evidence="4">FSSC 5 MPI-SDFR-AT-0091</strain>
    </source>
</reference>
<comment type="caution">
    <text evidence="4">The sequence shown here is derived from an EMBL/GenBank/DDBJ whole genome shotgun (WGS) entry which is preliminary data.</text>
</comment>
<dbReference type="CDD" id="cd00067">
    <property type="entry name" value="GAL4"/>
    <property type="match status" value="1"/>
</dbReference>
<dbReference type="SUPFAM" id="SSF57701">
    <property type="entry name" value="Zn2/Cys6 DNA-binding domain"/>
    <property type="match status" value="1"/>
</dbReference>
<proteinExistence type="predicted"/>
<dbReference type="GO" id="GO:0008270">
    <property type="term" value="F:zinc ion binding"/>
    <property type="evidence" value="ECO:0007669"/>
    <property type="project" value="InterPro"/>
</dbReference>
<evidence type="ECO:0000313" key="5">
    <source>
        <dbReference type="Proteomes" id="UP000736672"/>
    </source>
</evidence>
<dbReference type="Proteomes" id="UP000736672">
    <property type="component" value="Unassembled WGS sequence"/>
</dbReference>
<dbReference type="PANTHER" id="PTHR37012:SF2">
    <property type="entry name" value="BZIP DOMAIN-CONTAINING PROTEIN-RELATED"/>
    <property type="match status" value="1"/>
</dbReference>
<dbReference type="InterPro" id="IPR021833">
    <property type="entry name" value="DUF3425"/>
</dbReference>
<dbReference type="PROSITE" id="PS00463">
    <property type="entry name" value="ZN2_CY6_FUNGAL_1"/>
    <property type="match status" value="1"/>
</dbReference>
<dbReference type="EMBL" id="JAGTJS010000017">
    <property type="protein sequence ID" value="KAH7244818.1"/>
    <property type="molecule type" value="Genomic_DNA"/>
</dbReference>
<dbReference type="InterPro" id="IPR036864">
    <property type="entry name" value="Zn2-C6_fun-type_DNA-bd_sf"/>
</dbReference>
<evidence type="ECO:0000313" key="4">
    <source>
        <dbReference type="EMBL" id="KAH7244818.1"/>
    </source>
</evidence>
<dbReference type="AlphaFoldDB" id="A0A9P9GSE2"/>